<dbReference type="PANTHER" id="PTHR40780:SF3">
    <property type="entry name" value="DUF3669 DOMAIN-CONTAINING PROTEIN"/>
    <property type="match status" value="1"/>
</dbReference>
<dbReference type="EMBL" id="ML737633">
    <property type="protein sequence ID" value="KAE8365296.1"/>
    <property type="molecule type" value="Genomic_DNA"/>
</dbReference>
<dbReference type="Pfam" id="PF12417">
    <property type="entry name" value="DUF3669"/>
    <property type="match status" value="1"/>
</dbReference>
<proteinExistence type="predicted"/>
<dbReference type="Proteomes" id="UP000326268">
    <property type="component" value="Unassembled WGS sequence"/>
</dbReference>
<dbReference type="RefSeq" id="XP_031928377.1">
    <property type="nucleotide sequence ID" value="XM_032075675.1"/>
</dbReference>
<sequence>MTTKQDSHANYIRIGSGACGTVWAKSLDGPAIKREDGGPSRSLANDFVMHKRALDTFLKLSRTKICNQDQLIQPQNLTRFPLGYSPCNAISSERIPPFPENVRALLVERYCPPEISNQILSSTSNQACLIRPYLGRTRTYGTAMNVNSRFRGFSLQNYPLHLDQIVELGIPSDHIECYAAMMGEALATLHWLGEIDGNDIEFVLAPPSTSDDDSTTAVTNVLGNHTLWMLDFDLCGSISMDLEGVKQAAKAFHRNDPFYPRPHTTLWIVFRRQYLQTSVDLAHKLYKDETESRLGLAKQFIEYIEITKK</sequence>
<dbReference type="PANTHER" id="PTHR40780">
    <property type="entry name" value="DUF3669 DOMAIN-CONTAINING PROTEIN"/>
    <property type="match status" value="1"/>
</dbReference>
<dbReference type="AlphaFoldDB" id="A0A5N7A7U7"/>
<gene>
    <name evidence="2" type="ORF">BDV27DRAFT_171729</name>
</gene>
<dbReference type="OrthoDB" id="2993351at2759"/>
<reference evidence="2 3" key="1">
    <citation type="submission" date="2019-04" db="EMBL/GenBank/DDBJ databases">
        <title>Friends and foes A comparative genomics studyof 23 Aspergillus species from section Flavi.</title>
        <authorList>
            <consortium name="DOE Joint Genome Institute"/>
            <person name="Kjaerbolling I."/>
            <person name="Vesth T."/>
            <person name="Frisvad J.C."/>
            <person name="Nybo J.L."/>
            <person name="Theobald S."/>
            <person name="Kildgaard S."/>
            <person name="Isbrandt T."/>
            <person name="Kuo A."/>
            <person name="Sato A."/>
            <person name="Lyhne E.K."/>
            <person name="Kogle M.E."/>
            <person name="Wiebenga A."/>
            <person name="Kun R.S."/>
            <person name="Lubbers R.J."/>
            <person name="Makela M.R."/>
            <person name="Barry K."/>
            <person name="Chovatia M."/>
            <person name="Clum A."/>
            <person name="Daum C."/>
            <person name="Haridas S."/>
            <person name="He G."/>
            <person name="LaButti K."/>
            <person name="Lipzen A."/>
            <person name="Mondo S."/>
            <person name="Riley R."/>
            <person name="Salamov A."/>
            <person name="Simmons B.A."/>
            <person name="Magnuson J.K."/>
            <person name="Henrissat B."/>
            <person name="Mortensen U.H."/>
            <person name="Larsen T.O."/>
            <person name="Devries R.P."/>
            <person name="Grigoriev I.V."/>
            <person name="Machida M."/>
            <person name="Baker S.E."/>
            <person name="Andersen M.R."/>
        </authorList>
    </citation>
    <scope>NUCLEOTIDE SEQUENCE [LARGE SCALE GENOMIC DNA]</scope>
    <source>
        <strain evidence="2 3">CBS 763.97</strain>
    </source>
</reference>
<dbReference type="GeneID" id="43660121"/>
<accession>A0A5N7A7U7</accession>
<evidence type="ECO:0000259" key="1">
    <source>
        <dbReference type="Pfam" id="PF12417"/>
    </source>
</evidence>
<name>A0A5N7A7U7_9EURO</name>
<evidence type="ECO:0000313" key="3">
    <source>
        <dbReference type="Proteomes" id="UP000326268"/>
    </source>
</evidence>
<keyword evidence="3" id="KW-1185">Reference proteome</keyword>
<feature type="domain" description="DUF3669" evidence="1">
    <location>
        <begin position="227"/>
        <end position="282"/>
    </location>
</feature>
<dbReference type="InterPro" id="IPR022137">
    <property type="entry name" value="Znf_prot_DUF3669"/>
</dbReference>
<organism evidence="2 3">
    <name type="scientific">Aspergillus caelatus</name>
    <dbReference type="NCBI Taxonomy" id="61420"/>
    <lineage>
        <taxon>Eukaryota</taxon>
        <taxon>Fungi</taxon>
        <taxon>Dikarya</taxon>
        <taxon>Ascomycota</taxon>
        <taxon>Pezizomycotina</taxon>
        <taxon>Eurotiomycetes</taxon>
        <taxon>Eurotiomycetidae</taxon>
        <taxon>Eurotiales</taxon>
        <taxon>Aspergillaceae</taxon>
        <taxon>Aspergillus</taxon>
        <taxon>Aspergillus subgen. Circumdati</taxon>
    </lineage>
</organism>
<evidence type="ECO:0000313" key="2">
    <source>
        <dbReference type="EMBL" id="KAE8365296.1"/>
    </source>
</evidence>
<protein>
    <submittedName>
        <fullName evidence="2">Zinc finger protein-domain-containing protein</fullName>
    </submittedName>
</protein>